<keyword evidence="3" id="KW-1185">Reference proteome</keyword>
<reference evidence="2" key="1">
    <citation type="submission" date="2020-03" db="EMBL/GenBank/DDBJ databases">
        <title>A high-quality chromosome-level genome assembly of a woody plant with both climbing and erect habits, Rhamnella rubrinervis.</title>
        <authorList>
            <person name="Lu Z."/>
            <person name="Yang Y."/>
            <person name="Zhu X."/>
            <person name="Sun Y."/>
        </authorList>
    </citation>
    <scope>NUCLEOTIDE SEQUENCE</scope>
    <source>
        <strain evidence="2">BYM</strain>
        <tissue evidence="2">Leaf</tissue>
    </source>
</reference>
<organism evidence="2 3">
    <name type="scientific">Rhamnella rubrinervis</name>
    <dbReference type="NCBI Taxonomy" id="2594499"/>
    <lineage>
        <taxon>Eukaryota</taxon>
        <taxon>Viridiplantae</taxon>
        <taxon>Streptophyta</taxon>
        <taxon>Embryophyta</taxon>
        <taxon>Tracheophyta</taxon>
        <taxon>Spermatophyta</taxon>
        <taxon>Magnoliopsida</taxon>
        <taxon>eudicotyledons</taxon>
        <taxon>Gunneridae</taxon>
        <taxon>Pentapetalae</taxon>
        <taxon>rosids</taxon>
        <taxon>fabids</taxon>
        <taxon>Rosales</taxon>
        <taxon>Rhamnaceae</taxon>
        <taxon>rhamnoid group</taxon>
        <taxon>Rhamneae</taxon>
        <taxon>Rhamnella</taxon>
    </lineage>
</organism>
<dbReference type="Proteomes" id="UP000796880">
    <property type="component" value="Unassembled WGS sequence"/>
</dbReference>
<proteinExistence type="predicted"/>
<dbReference type="EMBL" id="VOIH02000005">
    <property type="protein sequence ID" value="KAF3445870.1"/>
    <property type="molecule type" value="Genomic_DNA"/>
</dbReference>
<dbReference type="OrthoDB" id="1113253at2759"/>
<dbReference type="InterPro" id="IPR055314">
    <property type="entry name" value="At2g29880-like"/>
</dbReference>
<dbReference type="AlphaFoldDB" id="A0A8K0H531"/>
<dbReference type="InterPro" id="IPR056253">
    <property type="entry name" value="At2g29880-like_C"/>
</dbReference>
<sequence length="109" mass="12344">MGSHSVGLGDDTDARTFEAEDNRVGGLDGLEYDLLIETFIQSDAHDTLPQSPSLGDFTSQPMNSEEIPKLDNRAHFKALKLLNTIVKKMEFLKMTPEERSEWINFELEE</sequence>
<protein>
    <recommendedName>
        <fullName evidence="1">At2g29880-like C-terminal domain-containing protein</fullName>
    </recommendedName>
</protein>
<evidence type="ECO:0000313" key="2">
    <source>
        <dbReference type="EMBL" id="KAF3445870.1"/>
    </source>
</evidence>
<dbReference type="PANTHER" id="PTHR47864">
    <property type="entry name" value="TRANSMEMBRANE PROTEIN"/>
    <property type="match status" value="1"/>
</dbReference>
<dbReference type="PANTHER" id="PTHR47864:SF2">
    <property type="entry name" value="MYB_SANT-LIKE DNA-BINDING DOMAIN PROTEIN"/>
    <property type="match status" value="1"/>
</dbReference>
<feature type="domain" description="At2g29880-like C-terminal" evidence="1">
    <location>
        <begin position="66"/>
        <end position="105"/>
    </location>
</feature>
<comment type="caution">
    <text evidence="2">The sequence shown here is derived from an EMBL/GenBank/DDBJ whole genome shotgun (WGS) entry which is preliminary data.</text>
</comment>
<name>A0A8K0H531_9ROSA</name>
<dbReference type="Pfam" id="PF24769">
    <property type="entry name" value="At2g29880_C"/>
    <property type="match status" value="1"/>
</dbReference>
<accession>A0A8K0H531</accession>
<evidence type="ECO:0000313" key="3">
    <source>
        <dbReference type="Proteomes" id="UP000796880"/>
    </source>
</evidence>
<gene>
    <name evidence="2" type="ORF">FNV43_RR11047</name>
</gene>
<evidence type="ECO:0000259" key="1">
    <source>
        <dbReference type="Pfam" id="PF24769"/>
    </source>
</evidence>